<evidence type="ECO:0000313" key="3">
    <source>
        <dbReference type="RefSeq" id="XP_024872295.1"/>
    </source>
</evidence>
<dbReference type="GeneID" id="112454899"/>
<gene>
    <name evidence="3" type="primary">LOC112454899</name>
    <name evidence="4" type="synonym">LOC112467391</name>
</gene>
<accession>A0A6J1PTU3</accession>
<dbReference type="Proteomes" id="UP000504618">
    <property type="component" value="Unplaced"/>
</dbReference>
<dbReference type="RefSeq" id="XP_024891751.1">
    <property type="nucleotide sequence ID" value="XM_025035983.1"/>
</dbReference>
<keyword evidence="2" id="KW-1185">Reference proteome</keyword>
<evidence type="ECO:0000313" key="2">
    <source>
        <dbReference type="Proteomes" id="UP000504618"/>
    </source>
</evidence>
<protein>
    <submittedName>
        <fullName evidence="3">Uncharacterized protein LOC112454899</fullName>
    </submittedName>
    <submittedName>
        <fullName evidence="4">Uncharacterized protein LOC112467391</fullName>
    </submittedName>
</protein>
<dbReference type="RefSeq" id="XP_024872295.1">
    <property type="nucleotide sequence ID" value="XM_025016527.1"/>
</dbReference>
<dbReference type="AlphaFoldDB" id="A0A6J1PTU3"/>
<feature type="transmembrane region" description="Helical" evidence="1">
    <location>
        <begin position="84"/>
        <end position="100"/>
    </location>
</feature>
<dbReference type="OrthoDB" id="10023262at2759"/>
<sequence>MGKWGKYKKRFQKKWLIEPELKNWLEESNEIDVLNGKQEAYCKLCKCYLRAKHSDLIAHKKSNKHCEKEQVLDRKTQSSMRQHGLLSYYMILYYIILYEIRKKSDIGLHC</sequence>
<reference evidence="3 4" key="1">
    <citation type="submission" date="2025-04" db="UniProtKB">
        <authorList>
            <consortium name="RefSeq"/>
        </authorList>
    </citation>
    <scope>IDENTIFICATION</scope>
    <source>
        <tissue evidence="3 4">Whole body</tissue>
    </source>
</reference>
<evidence type="ECO:0000256" key="1">
    <source>
        <dbReference type="SAM" id="Phobius"/>
    </source>
</evidence>
<organism evidence="2 3">
    <name type="scientific">Temnothorax curvispinosus</name>
    <dbReference type="NCBI Taxonomy" id="300111"/>
    <lineage>
        <taxon>Eukaryota</taxon>
        <taxon>Metazoa</taxon>
        <taxon>Ecdysozoa</taxon>
        <taxon>Arthropoda</taxon>
        <taxon>Hexapoda</taxon>
        <taxon>Insecta</taxon>
        <taxon>Pterygota</taxon>
        <taxon>Neoptera</taxon>
        <taxon>Endopterygota</taxon>
        <taxon>Hymenoptera</taxon>
        <taxon>Apocrita</taxon>
        <taxon>Aculeata</taxon>
        <taxon>Formicoidea</taxon>
        <taxon>Formicidae</taxon>
        <taxon>Myrmicinae</taxon>
        <taxon>Temnothorax</taxon>
    </lineage>
</organism>
<proteinExistence type="predicted"/>
<name>A0A6J1PTU3_9HYME</name>
<keyword evidence="1" id="KW-0472">Membrane</keyword>
<keyword evidence="1" id="KW-1133">Transmembrane helix</keyword>
<evidence type="ECO:0000313" key="4">
    <source>
        <dbReference type="RefSeq" id="XP_024891751.1"/>
    </source>
</evidence>
<keyword evidence="1" id="KW-0812">Transmembrane</keyword>